<accession>A0A2R4WM71</accession>
<evidence type="ECO:0000259" key="1">
    <source>
        <dbReference type="Pfam" id="PF18145"/>
    </source>
</evidence>
<dbReference type="AlphaFoldDB" id="A0A2R4WM71"/>
<keyword evidence="3" id="KW-1185">Reference proteome</keyword>
<dbReference type="OrthoDB" id="268467at2"/>
<reference evidence="2 3" key="1">
    <citation type="submission" date="2018-04" db="EMBL/GenBank/DDBJ databases">
        <title>Methylobacterium sp. PR1016A genome.</title>
        <authorList>
            <person name="Park W."/>
        </authorList>
    </citation>
    <scope>NUCLEOTIDE SEQUENCE [LARGE SCALE GENOMIC DNA]</scope>
    <source>
        <strain evidence="2 3">PR1016A</strain>
    </source>
</reference>
<name>A0A2R4WM71_9HYPH</name>
<dbReference type="RefSeq" id="WP_099954405.1">
    <property type="nucleotide sequence ID" value="NZ_CP028843.1"/>
</dbReference>
<gene>
    <name evidence="2" type="ORF">DA075_18150</name>
</gene>
<sequence length="505" mass="56180">MAEAVTARWHGDNYQARIFWENAFNLLDPHSCVVEVTFEANGPKAFDDVVVKYDPPVARSGPERVSADYHQVKWHVQTGGRFGYEDFIDPDFIGAQSFSLLHRLQQARLTAPPSAHFTFLTTYRIKDGDPLATLISGHDKTLLIEKLFDGTTDRSRMGKVRKLWREHLQLADDEALKAVVRGLRVIDGHRSLDELRTEINVKAQVVGVLACSAADSDFRYDELARQLKIRQLSALTRDSFLQFCREERLLVERMAEPDPFLPVAIRSFLGPAADIVGAAPGDTLLLTDDFRQRYLQDDRHWQRDIRPKVENFLREAVRKSARLRLILDAHASIAFLAGAVLDLKSGVQTQLAQKGRVGARIWRADDASAAKGARFDIADEVIGDGRDIAVAVSISQPATAQARAYVAAQLPEVGRLVSCTLPGGPGQQSVAGGEHAAALAEQLSNHLRSLKIHDPDAVVHIFAACPNSFLFFLGQHHQSIAPCIVYEFDFDRRGTKTYQPSFVID</sequence>
<dbReference type="Proteomes" id="UP000244755">
    <property type="component" value="Chromosome 1"/>
</dbReference>
<dbReference type="EMBL" id="CP028843">
    <property type="protein sequence ID" value="AWB22595.1"/>
    <property type="molecule type" value="Genomic_DNA"/>
</dbReference>
<proteinExistence type="predicted"/>
<dbReference type="InterPro" id="IPR040836">
    <property type="entry name" value="SAVED"/>
</dbReference>
<dbReference type="NCBIfam" id="NF033611">
    <property type="entry name" value="SAVED"/>
    <property type="match status" value="1"/>
</dbReference>
<protein>
    <submittedName>
        <fullName evidence="2">SAVED domain-containing protein</fullName>
    </submittedName>
</protein>
<dbReference type="KEGG" id="mee:DA075_18150"/>
<dbReference type="Pfam" id="PF18145">
    <property type="entry name" value="SAVED"/>
    <property type="match status" value="1"/>
</dbReference>
<evidence type="ECO:0000313" key="2">
    <source>
        <dbReference type="EMBL" id="AWB22595.1"/>
    </source>
</evidence>
<feature type="domain" description="SMODS-associated and fused to various effectors" evidence="1">
    <location>
        <begin position="306"/>
        <end position="504"/>
    </location>
</feature>
<organism evidence="2 3">
    <name type="scientific">Methylobacterium currus</name>
    <dbReference type="NCBI Taxonomy" id="2051553"/>
    <lineage>
        <taxon>Bacteria</taxon>
        <taxon>Pseudomonadati</taxon>
        <taxon>Pseudomonadota</taxon>
        <taxon>Alphaproteobacteria</taxon>
        <taxon>Hyphomicrobiales</taxon>
        <taxon>Methylobacteriaceae</taxon>
        <taxon>Methylobacterium</taxon>
    </lineage>
</organism>
<evidence type="ECO:0000313" key="3">
    <source>
        <dbReference type="Proteomes" id="UP000244755"/>
    </source>
</evidence>